<comment type="catalytic activity">
    <reaction evidence="11">
        <text>isopentenyl diphosphate = dimethylallyl diphosphate</text>
        <dbReference type="Rhea" id="RHEA:23284"/>
        <dbReference type="ChEBI" id="CHEBI:57623"/>
        <dbReference type="ChEBI" id="CHEBI:128769"/>
        <dbReference type="EC" id="5.3.3.2"/>
    </reaction>
</comment>
<evidence type="ECO:0000256" key="11">
    <source>
        <dbReference type="HAMAP-Rule" id="MF_00354"/>
    </source>
</evidence>
<organism evidence="13 14">
    <name type="scientific">Candidatus Mancarchaeum acidiphilum</name>
    <dbReference type="NCBI Taxonomy" id="1920749"/>
    <lineage>
        <taxon>Archaea</taxon>
        <taxon>Candidatus Micrarchaeota</taxon>
        <taxon>Candidatus Mancarchaeum</taxon>
    </lineage>
</organism>
<feature type="binding site" evidence="11">
    <location>
        <position position="171"/>
    </location>
    <ligand>
        <name>substrate</name>
    </ligand>
</feature>
<dbReference type="GeneID" id="33314358"/>
<comment type="caution">
    <text evidence="11">Lacks conserved residue(s) required for the propagation of feature annotation.</text>
</comment>
<dbReference type="AlphaFoldDB" id="A0A218NNP8"/>
<feature type="binding site" evidence="11">
    <location>
        <position position="136"/>
    </location>
    <ligand>
        <name>FMN</name>
        <dbReference type="ChEBI" id="CHEBI:58210"/>
    </ligand>
</feature>
<dbReference type="GO" id="GO:0010181">
    <property type="term" value="F:FMN binding"/>
    <property type="evidence" value="ECO:0007669"/>
    <property type="project" value="UniProtKB-UniRule"/>
</dbReference>
<evidence type="ECO:0000256" key="7">
    <source>
        <dbReference type="ARBA" id="ARBA00022857"/>
    </source>
</evidence>
<evidence type="ECO:0000256" key="1">
    <source>
        <dbReference type="ARBA" id="ARBA00001917"/>
    </source>
</evidence>
<dbReference type="InterPro" id="IPR011179">
    <property type="entry name" value="IPdP_isomerase"/>
</dbReference>
<feature type="binding site" evidence="11">
    <location>
        <begin position="285"/>
        <end position="287"/>
    </location>
    <ligand>
        <name>FMN</name>
        <dbReference type="ChEBI" id="CHEBI:58210"/>
    </ligand>
</feature>
<dbReference type="KEGG" id="marh:Mia14_0809"/>
<dbReference type="SMART" id="SM01240">
    <property type="entry name" value="IMPDH"/>
    <property type="match status" value="1"/>
</dbReference>
<dbReference type="InterPro" id="IPR000262">
    <property type="entry name" value="FMN-dep_DH"/>
</dbReference>
<dbReference type="Proteomes" id="UP000197679">
    <property type="component" value="Chromosome"/>
</dbReference>
<name>A0A218NNP8_9ARCH</name>
<dbReference type="SUPFAM" id="SSF51395">
    <property type="entry name" value="FMN-linked oxidoreductases"/>
    <property type="match status" value="1"/>
</dbReference>
<keyword evidence="14" id="KW-1185">Reference proteome</keyword>
<keyword evidence="9 11" id="KW-0413">Isomerase</keyword>
<comment type="cofactor">
    <cofactor evidence="11">
        <name>Mg(2+)</name>
        <dbReference type="ChEBI" id="CHEBI:18420"/>
    </cofactor>
</comment>
<feature type="binding site" evidence="11">
    <location>
        <begin position="18"/>
        <end position="19"/>
    </location>
    <ligand>
        <name>substrate</name>
    </ligand>
</feature>
<comment type="subunit">
    <text evidence="10 11">Homooctamer. Dimer of tetramers.</text>
</comment>
<dbReference type="GO" id="GO:0008299">
    <property type="term" value="P:isoprenoid biosynthetic process"/>
    <property type="evidence" value="ECO:0007669"/>
    <property type="project" value="UniProtKB-UniRule"/>
</dbReference>
<evidence type="ECO:0000313" key="13">
    <source>
        <dbReference type="EMBL" id="ASI14101.1"/>
    </source>
</evidence>
<evidence type="ECO:0000256" key="5">
    <source>
        <dbReference type="ARBA" id="ARBA00022723"/>
    </source>
</evidence>
<dbReference type="PIRSF" id="PIRSF003314">
    <property type="entry name" value="IPP_isomerase"/>
    <property type="match status" value="1"/>
</dbReference>
<dbReference type="Pfam" id="PF01070">
    <property type="entry name" value="FMN_dh"/>
    <property type="match status" value="1"/>
</dbReference>
<dbReference type="HAMAP" id="MF_00354">
    <property type="entry name" value="Idi_2"/>
    <property type="match status" value="1"/>
</dbReference>
<feature type="binding site" evidence="11">
    <location>
        <position position="172"/>
    </location>
    <ligand>
        <name>Mg(2+)</name>
        <dbReference type="ChEBI" id="CHEBI:18420"/>
    </ligand>
</feature>
<comment type="similarity">
    <text evidence="11">Belongs to the IPP isomerase type 2 family.</text>
</comment>
<dbReference type="PANTHER" id="PTHR43665:SF1">
    <property type="entry name" value="ISOPENTENYL-DIPHOSPHATE DELTA-ISOMERASE"/>
    <property type="match status" value="1"/>
</dbReference>
<dbReference type="RefSeq" id="WP_088820366.1">
    <property type="nucleotide sequence ID" value="NZ_CP019964.1"/>
</dbReference>
<evidence type="ECO:0000259" key="12">
    <source>
        <dbReference type="Pfam" id="PF01070"/>
    </source>
</evidence>
<feature type="binding site" evidence="11">
    <location>
        <begin position="77"/>
        <end position="79"/>
    </location>
    <ligand>
        <name>FMN</name>
        <dbReference type="ChEBI" id="CHEBI:58210"/>
    </ligand>
</feature>
<dbReference type="CDD" id="cd02811">
    <property type="entry name" value="IDI-2_FMN"/>
    <property type="match status" value="1"/>
</dbReference>
<keyword evidence="6 11" id="KW-0460">Magnesium</keyword>
<evidence type="ECO:0000256" key="10">
    <source>
        <dbReference type="ARBA" id="ARBA00025810"/>
    </source>
</evidence>
<dbReference type="GO" id="GO:0004452">
    <property type="term" value="F:isopentenyl-diphosphate delta-isomerase activity"/>
    <property type="evidence" value="ECO:0007669"/>
    <property type="project" value="UniProtKB-UniRule"/>
</dbReference>
<dbReference type="GO" id="GO:0016491">
    <property type="term" value="F:oxidoreductase activity"/>
    <property type="evidence" value="ECO:0007669"/>
    <property type="project" value="InterPro"/>
</dbReference>
<sequence>MHDSDSAKEEKIKDIMQRKEDHINICIDKPVQAKKISTLFECVHLINNSLPEINFDDIDTSVNFLGHKFSAPLMVGAMTGGADLAYKINENIGTAVEELNLGMAVGSQRAALYDKRLEETYSIARKSAPSAFIGANIGGAQISKGFSIDDARELVRMLEADALYTHLNPAQELVQPEGEPHYSSVLGGIKELVDKVGVPVVPKEVGFGISGDVASNLEKANVSAIEVAGMGGTSYSAVEYYRAKQMNMQRKELLGSLLWDWGIPTAASLCSVVNKVKMPVVSSGGLRTGLDIAKSIALGASMTAMAWPALRPATESSDAVKKFLEQRIYELKSIMFLLGVKDIEGLKKAKYVMTEPLQSWINADI</sequence>
<dbReference type="Gene3D" id="3.20.20.70">
    <property type="entry name" value="Aldolase class I"/>
    <property type="match status" value="1"/>
</dbReference>
<accession>A0A218NNP8</accession>
<dbReference type="NCBIfam" id="TIGR02151">
    <property type="entry name" value="IPP_isom_2"/>
    <property type="match status" value="1"/>
</dbReference>
<protein>
    <recommendedName>
        <fullName evidence="11">Isopentenyl-diphosphate delta-isomerase</fullName>
        <shortName evidence="11">IPP isomerase</shortName>
        <ecNumber evidence="11">5.3.3.2</ecNumber>
    </recommendedName>
    <alternativeName>
        <fullName evidence="11">Isopentenyl diphosphate:dimethylallyl diphosphate isomerase</fullName>
    </alternativeName>
    <alternativeName>
        <fullName evidence="11">Isopentenyl pyrophosphate isomerase</fullName>
    </alternativeName>
    <alternativeName>
        <fullName evidence="11">Type 2 isopentenyl diphosphate isomerase</fullName>
        <shortName evidence="11">IDI-2</shortName>
    </alternativeName>
</protein>
<evidence type="ECO:0000256" key="2">
    <source>
        <dbReference type="ARBA" id="ARBA00022490"/>
    </source>
</evidence>
<evidence type="ECO:0000256" key="4">
    <source>
        <dbReference type="ARBA" id="ARBA00022643"/>
    </source>
</evidence>
<keyword evidence="7 11" id="KW-0521">NADP</keyword>
<keyword evidence="4 11" id="KW-0288">FMN</keyword>
<keyword evidence="3 11" id="KW-0285">Flavoprotein</keyword>
<feature type="binding site" evidence="11">
    <location>
        <position position="107"/>
    </location>
    <ligand>
        <name>FMN</name>
        <dbReference type="ChEBI" id="CHEBI:58210"/>
    </ligand>
</feature>
<proteinExistence type="inferred from homology"/>
<feature type="binding site" evidence="11">
    <location>
        <begin position="107"/>
        <end position="109"/>
    </location>
    <ligand>
        <name>substrate</name>
    </ligand>
</feature>
<dbReference type="GO" id="GO:0005737">
    <property type="term" value="C:cytoplasm"/>
    <property type="evidence" value="ECO:0007669"/>
    <property type="project" value="UniProtKB-SubCell"/>
</dbReference>
<dbReference type="GO" id="GO:0000287">
    <property type="term" value="F:magnesium ion binding"/>
    <property type="evidence" value="ECO:0007669"/>
    <property type="project" value="UniProtKB-UniRule"/>
</dbReference>
<comment type="subcellular location">
    <subcellularLocation>
        <location evidence="11">Cytoplasm</location>
    </subcellularLocation>
</comment>
<evidence type="ECO:0000256" key="9">
    <source>
        <dbReference type="ARBA" id="ARBA00023235"/>
    </source>
</evidence>
<dbReference type="PANTHER" id="PTHR43665">
    <property type="entry name" value="ISOPENTENYL-DIPHOSPHATE DELTA-ISOMERASE"/>
    <property type="match status" value="1"/>
</dbReference>
<evidence type="ECO:0000256" key="3">
    <source>
        <dbReference type="ARBA" id="ARBA00022630"/>
    </source>
</evidence>
<keyword evidence="8 11" id="KW-0414">Isoprene biosynthesis</keyword>
<comment type="cofactor">
    <cofactor evidence="11">
        <name>NADPH</name>
        <dbReference type="ChEBI" id="CHEBI:57783"/>
    </cofactor>
</comment>
<keyword evidence="2 11" id="KW-0963">Cytoplasm</keyword>
<dbReference type="OrthoDB" id="371955at2157"/>
<evidence type="ECO:0000256" key="8">
    <source>
        <dbReference type="ARBA" id="ARBA00023229"/>
    </source>
</evidence>
<feature type="domain" description="FMN-dependent dehydrogenase" evidence="12">
    <location>
        <begin position="189"/>
        <end position="349"/>
    </location>
</feature>
<feature type="binding site" evidence="11">
    <location>
        <position position="233"/>
    </location>
    <ligand>
        <name>FMN</name>
        <dbReference type="ChEBI" id="CHEBI:58210"/>
    </ligand>
</feature>
<dbReference type="EMBL" id="CP019964">
    <property type="protein sequence ID" value="ASI14101.1"/>
    <property type="molecule type" value="Genomic_DNA"/>
</dbReference>
<reference evidence="13 14" key="1">
    <citation type="journal article" date="2017" name="Nat. Commun.">
        <title>'ARMAN' archaea depend on association with euryarchaeal host in culture and in situ.</title>
        <authorList>
            <person name="Golyshina O."/>
            <person name="Toshchakov S."/>
            <person name="Makarova K."/>
            <person name="Gavrilov S."/>
            <person name="Korzhenkov A."/>
            <person name="La Cono V."/>
            <person name="Arcadi E."/>
            <person name="Nechitaylo T."/>
            <person name="Ferrer M."/>
            <person name="Kublanov I."/>
            <person name="Wolf Y."/>
            <person name="Yakimov M."/>
            <person name="Golyshin P."/>
            <person name="Slesarev A."/>
            <person name="Kozyavkin S."/>
        </authorList>
    </citation>
    <scope>NUCLEOTIDE SEQUENCE [LARGE SCALE GENOMIC DNA]</scope>
    <source>
        <strain evidence="13 14">Mia14</strain>
    </source>
</reference>
<comment type="function">
    <text evidence="11">Involved in the biosynthesis of isoprenoids. Catalyzes the 1,3-allylic rearrangement of the homoallylic substrate isopentenyl (IPP) to its allylic isomer, dimethylallyl diphosphate (DMAPP).</text>
</comment>
<dbReference type="InterPro" id="IPR013785">
    <property type="entry name" value="Aldolase_TIM"/>
</dbReference>
<evidence type="ECO:0000313" key="14">
    <source>
        <dbReference type="Proteomes" id="UP000197679"/>
    </source>
</evidence>
<evidence type="ECO:0000256" key="6">
    <source>
        <dbReference type="ARBA" id="ARBA00022842"/>
    </source>
</evidence>
<dbReference type="EC" id="5.3.3.2" evidence="11"/>
<feature type="binding site" evidence="11">
    <location>
        <begin position="306"/>
        <end position="307"/>
    </location>
    <ligand>
        <name>FMN</name>
        <dbReference type="ChEBI" id="CHEBI:58210"/>
    </ligand>
</feature>
<comment type="cofactor">
    <cofactor evidence="1 11">
        <name>FMN</name>
        <dbReference type="ChEBI" id="CHEBI:58210"/>
    </cofactor>
</comment>
<keyword evidence="5 11" id="KW-0479">Metal-binding</keyword>
<feature type="binding site" evidence="11">
    <location>
        <position position="203"/>
    </location>
    <ligand>
        <name>FMN</name>
        <dbReference type="ChEBI" id="CHEBI:58210"/>
    </ligand>
</feature>
<gene>
    <name evidence="11" type="primary">fni</name>
    <name evidence="13" type="ORF">Mia14_0809</name>
</gene>
<dbReference type="GO" id="GO:0070402">
    <property type="term" value="F:NADPH binding"/>
    <property type="evidence" value="ECO:0007669"/>
    <property type="project" value="UniProtKB-UniRule"/>
</dbReference>